<dbReference type="EMBL" id="BAABCY010000012">
    <property type="protein sequence ID" value="GAA3555030.1"/>
    <property type="molecule type" value="Genomic_DNA"/>
</dbReference>
<keyword evidence="3" id="KW-1185">Reference proteome</keyword>
<gene>
    <name evidence="2" type="ORF">GCM10022395_03090</name>
</gene>
<keyword evidence="1" id="KW-0677">Repeat</keyword>
<organism evidence="2 3">
    <name type="scientific">Snuella lapsa</name>
    <dbReference type="NCBI Taxonomy" id="870481"/>
    <lineage>
        <taxon>Bacteria</taxon>
        <taxon>Pseudomonadati</taxon>
        <taxon>Bacteroidota</taxon>
        <taxon>Flavobacteriia</taxon>
        <taxon>Flavobacteriales</taxon>
        <taxon>Flavobacteriaceae</taxon>
        <taxon>Snuella</taxon>
    </lineage>
</organism>
<protein>
    <recommendedName>
        <fullName evidence="4">MORN repeat protein</fullName>
    </recommendedName>
</protein>
<name>A0ABP6WTJ8_9FLAO</name>
<comment type="caution">
    <text evidence="2">The sequence shown here is derived from an EMBL/GenBank/DDBJ whole genome shotgun (WGS) entry which is preliminary data.</text>
</comment>
<reference evidence="3" key="1">
    <citation type="journal article" date="2019" name="Int. J. Syst. Evol. Microbiol.">
        <title>The Global Catalogue of Microorganisms (GCM) 10K type strain sequencing project: providing services to taxonomists for standard genome sequencing and annotation.</title>
        <authorList>
            <consortium name="The Broad Institute Genomics Platform"/>
            <consortium name="The Broad Institute Genome Sequencing Center for Infectious Disease"/>
            <person name="Wu L."/>
            <person name="Ma J."/>
        </authorList>
    </citation>
    <scope>NUCLEOTIDE SEQUENCE [LARGE SCALE GENOMIC DNA]</scope>
    <source>
        <strain evidence="3">JCM 17111</strain>
    </source>
</reference>
<evidence type="ECO:0008006" key="4">
    <source>
        <dbReference type="Google" id="ProtNLM"/>
    </source>
</evidence>
<dbReference type="SUPFAM" id="SSF82185">
    <property type="entry name" value="Histone H3 K4-specific methyltransferase SET7/9 N-terminal domain"/>
    <property type="match status" value="1"/>
</dbReference>
<accession>A0ABP6WTJ8</accession>
<sequence>MQFSLSQSTCVVKLEAINKSYTGECKKGLASGKGEAHGIEDSYTGMFKKGVPHGDGTYKWGNGNTYTGEFSKGKMDGKGKLILRDKVSGEVTIQNSYFENGGYIGEYKYSYAVISKREIKNVFARENPSIITAPEINVIRISFKYNGRQIMPSIVNISDSGKSLVERDGAYMIMKNVQFPNKQIEVTFRTDEGFNGRVVLDIYKKANWSVEITI</sequence>
<dbReference type="Pfam" id="PF02493">
    <property type="entry name" value="MORN"/>
    <property type="match status" value="2"/>
</dbReference>
<dbReference type="SMART" id="SM00698">
    <property type="entry name" value="MORN"/>
    <property type="match status" value="2"/>
</dbReference>
<proteinExistence type="predicted"/>
<evidence type="ECO:0000313" key="2">
    <source>
        <dbReference type="EMBL" id="GAA3555030.1"/>
    </source>
</evidence>
<dbReference type="PANTHER" id="PTHR43215">
    <property type="entry name" value="RADIAL SPOKE HEAD 1 HOMOLOG"/>
    <property type="match status" value="1"/>
</dbReference>
<dbReference type="Proteomes" id="UP001500954">
    <property type="component" value="Unassembled WGS sequence"/>
</dbReference>
<dbReference type="Gene3D" id="2.20.110.10">
    <property type="entry name" value="Histone H3 K4-specific methyltransferase SET7/9 N-terminal domain"/>
    <property type="match status" value="1"/>
</dbReference>
<evidence type="ECO:0000313" key="3">
    <source>
        <dbReference type="Proteomes" id="UP001500954"/>
    </source>
</evidence>
<evidence type="ECO:0000256" key="1">
    <source>
        <dbReference type="ARBA" id="ARBA00022737"/>
    </source>
</evidence>
<dbReference type="InterPro" id="IPR003409">
    <property type="entry name" value="MORN"/>
</dbReference>
<dbReference type="PANTHER" id="PTHR43215:SF14">
    <property type="entry name" value="RADIAL SPOKE HEAD 1 HOMOLOG"/>
    <property type="match status" value="1"/>
</dbReference>